<dbReference type="InterPro" id="IPR008727">
    <property type="entry name" value="PAAR_motif"/>
</dbReference>
<evidence type="ECO:0000313" key="3">
    <source>
        <dbReference type="Proteomes" id="UP000543030"/>
    </source>
</evidence>
<sequence>MTEIRYALRYGDKTTRGGMLIASGNGVIHHNAPVGIEGDIATCPQCHSTGAVYNDCQPDFNIEGKQVLVSGAKVYCKCPNHPIMLPSRHDFIIHVNREKARITPAKMARQNSAGDLPFNLQFLIKSKKTQLPQINTSYKITLESGEEFIGTTDLNGLTQIVSASYAANAKIEVPYHDNNTTAPHDTDHGTDPCCCDHS</sequence>
<proteinExistence type="predicted"/>
<keyword evidence="3" id="KW-1185">Reference proteome</keyword>
<organism evidence="2 3">
    <name type="scientific">Silvimonas terrae</name>
    <dbReference type="NCBI Taxonomy" id="300266"/>
    <lineage>
        <taxon>Bacteria</taxon>
        <taxon>Pseudomonadati</taxon>
        <taxon>Pseudomonadota</taxon>
        <taxon>Betaproteobacteria</taxon>
        <taxon>Neisseriales</taxon>
        <taxon>Chitinibacteraceae</taxon>
        <taxon>Silvimonas</taxon>
    </lineage>
</organism>
<protein>
    <submittedName>
        <fullName evidence="2">Putative Zn-binding protein involved in type VI secretion</fullName>
    </submittedName>
</protein>
<dbReference type="AlphaFoldDB" id="A0A840REM9"/>
<dbReference type="Proteomes" id="UP000543030">
    <property type="component" value="Unassembled WGS sequence"/>
</dbReference>
<dbReference type="Pfam" id="PF05488">
    <property type="entry name" value="PAAR_motif"/>
    <property type="match status" value="1"/>
</dbReference>
<comment type="caution">
    <text evidence="2">The sequence shown here is derived from an EMBL/GenBank/DDBJ whole genome shotgun (WGS) entry which is preliminary data.</text>
</comment>
<evidence type="ECO:0000313" key="2">
    <source>
        <dbReference type="EMBL" id="MBB5191457.1"/>
    </source>
</evidence>
<accession>A0A840REM9</accession>
<feature type="region of interest" description="Disordered" evidence="1">
    <location>
        <begin position="178"/>
        <end position="198"/>
    </location>
</feature>
<dbReference type="EMBL" id="JACHHN010000004">
    <property type="protein sequence ID" value="MBB5191457.1"/>
    <property type="molecule type" value="Genomic_DNA"/>
</dbReference>
<dbReference type="CDD" id="cd14744">
    <property type="entry name" value="PAAR_CT_2"/>
    <property type="match status" value="1"/>
</dbReference>
<evidence type="ECO:0000256" key="1">
    <source>
        <dbReference type="SAM" id="MobiDB-lite"/>
    </source>
</evidence>
<name>A0A840REM9_9NEIS</name>
<reference evidence="2 3" key="1">
    <citation type="submission" date="2020-08" db="EMBL/GenBank/DDBJ databases">
        <title>Genomic Encyclopedia of Type Strains, Phase IV (KMG-IV): sequencing the most valuable type-strain genomes for metagenomic binning, comparative biology and taxonomic classification.</title>
        <authorList>
            <person name="Goeker M."/>
        </authorList>
    </citation>
    <scope>NUCLEOTIDE SEQUENCE [LARGE SCALE GENOMIC DNA]</scope>
    <source>
        <strain evidence="2 3">DSM 18233</strain>
    </source>
</reference>
<dbReference type="RefSeq" id="WP_184100489.1">
    <property type="nucleotide sequence ID" value="NZ_JACHHN010000004.1"/>
</dbReference>
<gene>
    <name evidence="2" type="ORF">HNQ50_002187</name>
</gene>
<feature type="compositionally biased region" description="Basic and acidic residues" evidence="1">
    <location>
        <begin position="184"/>
        <end position="198"/>
    </location>
</feature>